<dbReference type="eggNOG" id="ENOG50330NB">
    <property type="taxonomic scope" value="Bacteria"/>
</dbReference>
<keyword evidence="3" id="KW-1185">Reference proteome</keyword>
<protein>
    <recommendedName>
        <fullName evidence="1">SseB protein C-terminal domain-containing protein</fullName>
    </recommendedName>
</protein>
<dbReference type="RefSeq" id="WP_039311110.1">
    <property type="nucleotide sequence ID" value="NZ_CP006905.1"/>
</dbReference>
<reference evidence="2 3" key="1">
    <citation type="journal article" date="2015" name="Infect. Genet. Evol.">
        <title>Genomic sequences of six botulinum neurotoxin-producing strains representing three clostridial species illustrate the mobility and diversity of botulinum neurotoxin genes.</title>
        <authorList>
            <person name="Smith T.J."/>
            <person name="Hill K.K."/>
            <person name="Xie G."/>
            <person name="Foley B.T."/>
            <person name="Williamson C.H."/>
            <person name="Foster J.T."/>
            <person name="Johnson S.L."/>
            <person name="Chertkov O."/>
            <person name="Teshima H."/>
            <person name="Gibbons H.S."/>
            <person name="Johnsky L.A."/>
            <person name="Karavis M.A."/>
            <person name="Smith L.A."/>
        </authorList>
    </citation>
    <scope>NUCLEOTIDE SEQUENCE [LARGE SCALE GENOMIC DNA]</scope>
    <source>
        <strain evidence="2">Sullivan</strain>
    </source>
</reference>
<dbReference type="Pfam" id="PF14581">
    <property type="entry name" value="SseB_C"/>
    <property type="match status" value="1"/>
</dbReference>
<organism evidence="2 3">
    <name type="scientific">Clostridium baratii str. Sullivan</name>
    <dbReference type="NCBI Taxonomy" id="1415775"/>
    <lineage>
        <taxon>Bacteria</taxon>
        <taxon>Bacillati</taxon>
        <taxon>Bacillota</taxon>
        <taxon>Clostridia</taxon>
        <taxon>Eubacteriales</taxon>
        <taxon>Clostridiaceae</taxon>
        <taxon>Clostridium</taxon>
    </lineage>
</organism>
<dbReference type="AlphaFoldDB" id="A0A0A7FUV5"/>
<feature type="domain" description="SseB protein C-terminal" evidence="1">
    <location>
        <begin position="337"/>
        <end position="435"/>
    </location>
</feature>
<sequence length="442" mass="52280">MVEERKDKIGKEFLLKEEICMEELKKLEIQEMNFLIQTSYYFIDNKKYEEIDFSKKIKIFMGILIDKIKESNELYIAYDKNTNYPYIDSFGKAWLFSKEEFAKNAEDYFMKQLIMLDMKKITSEEIMNVFYNCHLLGIEKLTVDNGQYYVDINRDDILPPPDLSDVPEINIPVTNPKLQNAMVRFFQRLYSKNNYEGKERDLEKLEDKMLNEVIDAKYLLPMQLKGIDKEDQKKEGKVKLNKGAIMEFAALADNNNEEWTAAFTDWVEFEKAYDKNIWKGNIVTYDDLLSISKEMKGIVINYRGIPLRLSDQNKKIIEEYRKNRNDKDTKVKEEVMEKGTEIMLGEPKEYPSEMIESIKKYMKKEKSIRKAYLRLMIKDNIQSYLIIVDFDGNKDNIFREIANVAVNHSDGMFVDIVDVNGFEDTIKSIEPFYKKKRFGLFS</sequence>
<dbReference type="KEGG" id="cbv:U729_294"/>
<dbReference type="InterPro" id="IPR027945">
    <property type="entry name" value="SseB_C"/>
</dbReference>
<dbReference type="EMBL" id="CP006905">
    <property type="protein sequence ID" value="AIY83382.1"/>
    <property type="molecule type" value="Genomic_DNA"/>
</dbReference>
<dbReference type="Proteomes" id="UP000030635">
    <property type="component" value="Chromosome"/>
</dbReference>
<accession>A0A0A7FUV5</accession>
<proteinExistence type="predicted"/>
<evidence type="ECO:0000313" key="2">
    <source>
        <dbReference type="EMBL" id="AIY83382.1"/>
    </source>
</evidence>
<name>A0A0A7FUV5_9CLOT</name>
<gene>
    <name evidence="2" type="ORF">U729_294</name>
</gene>
<evidence type="ECO:0000259" key="1">
    <source>
        <dbReference type="Pfam" id="PF14581"/>
    </source>
</evidence>
<dbReference type="OrthoDB" id="2057977at2"/>
<dbReference type="HOGENOM" id="CLU_050354_0_0_9"/>
<dbReference type="STRING" id="1561.NPD11_2698"/>
<evidence type="ECO:0000313" key="3">
    <source>
        <dbReference type="Proteomes" id="UP000030635"/>
    </source>
</evidence>